<evidence type="ECO:0000256" key="6">
    <source>
        <dbReference type="ARBA" id="ARBA00023146"/>
    </source>
</evidence>
<dbReference type="AlphaFoldDB" id="A0A1J3FNF6"/>
<sequence length="450" mass="51013">MKQKKSVLSLIPYEKREEGFDEWYRDVCYCGGMVDFHPSHGCYVMRDTSMEIWDTLKVFFEREMKRMNVKKCHLPKESSDVRNSLYPYFSKWIRVASDLPLKYNQWLYATRSEMSNPIPFIRSREFLWQEGHSAFATRKEAYLEVNNVMDIYCRIYEELLAIPVLTGRKSEDDSGLFSSTLQVFIPETGRCVQGAYSNCLGQSFAKQFNICFEKAIGVDSLVWQNSWSFSSAAIGLMIMVHGDDKGLVLPPNVAPVQAVIIPLATQGVDQRVRDACAAAAIILELAGIRTQVDSLGDIPLSIKHAHWEQKGIPLRILLGDSEIASNTFLIARRDNGSTISVPRDNLGERVALLLKKVQKSLFKVARSKSSASVQSVETWEEFVDAIESGKLVFAPWCDEQQVERDINERTYGLAKPVCTPYDQPLLPMGTLCFATGRLAKTWTYWSFSEG</sequence>
<protein>
    <recommendedName>
        <fullName evidence="1">proline--tRNA ligase</fullName>
        <ecNumber evidence="1">6.1.1.15</ecNumber>
    </recommendedName>
</protein>
<feature type="domain" description="Aminoacyl-transfer RNA synthetases class-II family profile" evidence="7">
    <location>
        <begin position="98"/>
        <end position="342"/>
    </location>
</feature>
<dbReference type="InterPro" id="IPR006195">
    <property type="entry name" value="aa-tRNA-synth_II"/>
</dbReference>
<gene>
    <name evidence="8" type="ORF">LC_TR4289_c0_g1_i1_g.15641</name>
</gene>
<evidence type="ECO:0000256" key="5">
    <source>
        <dbReference type="ARBA" id="ARBA00022917"/>
    </source>
</evidence>
<keyword evidence="3" id="KW-0547">Nucleotide-binding</keyword>
<dbReference type="Gene3D" id="3.30.110.30">
    <property type="entry name" value="C-terminal domain of ProRS"/>
    <property type="match status" value="1"/>
</dbReference>
<evidence type="ECO:0000256" key="1">
    <source>
        <dbReference type="ARBA" id="ARBA00012831"/>
    </source>
</evidence>
<accession>A0A1J3FNF6</accession>
<dbReference type="SUPFAM" id="SSF64586">
    <property type="entry name" value="C-terminal domain of ProRS"/>
    <property type="match status" value="1"/>
</dbReference>
<dbReference type="SUPFAM" id="SSF52954">
    <property type="entry name" value="Class II aaRS ABD-related"/>
    <property type="match status" value="1"/>
</dbReference>
<keyword evidence="2 8" id="KW-0436">Ligase</keyword>
<dbReference type="GO" id="GO:0005524">
    <property type="term" value="F:ATP binding"/>
    <property type="evidence" value="ECO:0007669"/>
    <property type="project" value="UniProtKB-KW"/>
</dbReference>
<organism evidence="8">
    <name type="scientific">Noccaea caerulescens</name>
    <name type="common">Alpine penny-cress</name>
    <name type="synonym">Thlaspi caerulescens</name>
    <dbReference type="NCBI Taxonomy" id="107243"/>
    <lineage>
        <taxon>Eukaryota</taxon>
        <taxon>Viridiplantae</taxon>
        <taxon>Streptophyta</taxon>
        <taxon>Embryophyta</taxon>
        <taxon>Tracheophyta</taxon>
        <taxon>Spermatophyta</taxon>
        <taxon>Magnoliopsida</taxon>
        <taxon>eudicotyledons</taxon>
        <taxon>Gunneridae</taxon>
        <taxon>Pentapetalae</taxon>
        <taxon>rosids</taxon>
        <taxon>malvids</taxon>
        <taxon>Brassicales</taxon>
        <taxon>Brassicaceae</taxon>
        <taxon>Coluteocarpeae</taxon>
        <taxon>Noccaea</taxon>
    </lineage>
</organism>
<dbReference type="InterPro" id="IPR004154">
    <property type="entry name" value="Anticodon-bd"/>
</dbReference>
<dbReference type="InterPro" id="IPR004499">
    <property type="entry name" value="Pro-tRNA-ligase_IIa_arc-type"/>
</dbReference>
<dbReference type="InterPro" id="IPR017449">
    <property type="entry name" value="Pro-tRNA_synth_II"/>
</dbReference>
<dbReference type="GO" id="GO:0006433">
    <property type="term" value="P:prolyl-tRNA aminoacylation"/>
    <property type="evidence" value="ECO:0007669"/>
    <property type="project" value="InterPro"/>
</dbReference>
<dbReference type="GO" id="GO:0005737">
    <property type="term" value="C:cytoplasm"/>
    <property type="evidence" value="ECO:0007669"/>
    <property type="project" value="InterPro"/>
</dbReference>
<dbReference type="Pfam" id="PF09180">
    <property type="entry name" value="ProRS-C_1"/>
    <property type="match status" value="1"/>
</dbReference>
<dbReference type="Gene3D" id="3.30.930.10">
    <property type="entry name" value="Bira Bifunctional Protein, Domain 2"/>
    <property type="match status" value="1"/>
</dbReference>
<keyword evidence="6" id="KW-0030">Aminoacyl-tRNA synthetase</keyword>
<dbReference type="InterPro" id="IPR036621">
    <property type="entry name" value="Anticodon-bd_dom_sf"/>
</dbReference>
<keyword evidence="5" id="KW-0648">Protein biosynthesis</keyword>
<dbReference type="InterPro" id="IPR016061">
    <property type="entry name" value="Pro-tRNA_ligase_II_C"/>
</dbReference>
<evidence type="ECO:0000256" key="4">
    <source>
        <dbReference type="ARBA" id="ARBA00022840"/>
    </source>
</evidence>
<name>A0A1J3FNF6_NOCCA</name>
<dbReference type="EC" id="6.1.1.15" evidence="1"/>
<dbReference type="SUPFAM" id="SSF55681">
    <property type="entry name" value="Class II aaRS and biotin synthetases"/>
    <property type="match status" value="1"/>
</dbReference>
<dbReference type="PANTHER" id="PTHR43382:SF2">
    <property type="entry name" value="BIFUNCTIONAL GLUTAMATE_PROLINE--TRNA LIGASE"/>
    <property type="match status" value="1"/>
</dbReference>
<dbReference type="InterPro" id="IPR045864">
    <property type="entry name" value="aa-tRNA-synth_II/BPL/LPL"/>
</dbReference>
<dbReference type="InterPro" id="IPR002314">
    <property type="entry name" value="aa-tRNA-synt_IIb"/>
</dbReference>
<evidence type="ECO:0000256" key="3">
    <source>
        <dbReference type="ARBA" id="ARBA00022741"/>
    </source>
</evidence>
<dbReference type="Pfam" id="PF00587">
    <property type="entry name" value="tRNA-synt_2b"/>
    <property type="match status" value="1"/>
</dbReference>
<evidence type="ECO:0000313" key="8">
    <source>
        <dbReference type="EMBL" id="JAU45649.1"/>
    </source>
</evidence>
<dbReference type="EMBL" id="GEVK01007183">
    <property type="protein sequence ID" value="JAU45649.1"/>
    <property type="molecule type" value="Transcribed_RNA"/>
</dbReference>
<dbReference type="SMART" id="SM00946">
    <property type="entry name" value="ProRS-C_1"/>
    <property type="match status" value="1"/>
</dbReference>
<proteinExistence type="predicted"/>
<dbReference type="Gene3D" id="3.40.50.800">
    <property type="entry name" value="Anticodon-binding domain"/>
    <property type="match status" value="1"/>
</dbReference>
<evidence type="ECO:0000259" key="7">
    <source>
        <dbReference type="PROSITE" id="PS50862"/>
    </source>
</evidence>
<dbReference type="PROSITE" id="PS50862">
    <property type="entry name" value="AA_TRNA_LIGASE_II"/>
    <property type="match status" value="1"/>
</dbReference>
<reference evidence="8" key="1">
    <citation type="submission" date="2016-07" db="EMBL/GenBank/DDBJ databases">
        <title>De novo transcriptome assembly of four accessions of the metal hyperaccumulator plant Noccaea caerulescens.</title>
        <authorList>
            <person name="Blande D."/>
            <person name="Halimaa P."/>
            <person name="Tervahauta A.I."/>
            <person name="Aarts M.G."/>
            <person name="Karenlampi S.O."/>
        </authorList>
    </citation>
    <scope>NUCLEOTIDE SEQUENCE</scope>
</reference>
<evidence type="ECO:0000256" key="2">
    <source>
        <dbReference type="ARBA" id="ARBA00022598"/>
    </source>
</evidence>
<dbReference type="GO" id="GO:0017101">
    <property type="term" value="C:aminoacyl-tRNA synthetase multienzyme complex"/>
    <property type="evidence" value="ECO:0007669"/>
    <property type="project" value="TreeGrafter"/>
</dbReference>
<keyword evidence="4" id="KW-0067">ATP-binding</keyword>
<dbReference type="GO" id="GO:0004827">
    <property type="term" value="F:proline-tRNA ligase activity"/>
    <property type="evidence" value="ECO:0007669"/>
    <property type="project" value="UniProtKB-EC"/>
</dbReference>
<dbReference type="PANTHER" id="PTHR43382">
    <property type="entry name" value="PROLYL-TRNA SYNTHETASE"/>
    <property type="match status" value="1"/>
</dbReference>
<dbReference type="Pfam" id="PF03129">
    <property type="entry name" value="HGTP_anticodon"/>
    <property type="match status" value="1"/>
</dbReference>